<evidence type="ECO:0000313" key="3">
    <source>
        <dbReference type="Proteomes" id="UP001066276"/>
    </source>
</evidence>
<proteinExistence type="predicted"/>
<dbReference type="EMBL" id="JANPWB010000003">
    <property type="protein sequence ID" value="KAJ1202116.1"/>
    <property type="molecule type" value="Genomic_DNA"/>
</dbReference>
<reference evidence="2" key="1">
    <citation type="journal article" date="2022" name="bioRxiv">
        <title>Sequencing and chromosome-scale assembly of the giantPleurodeles waltlgenome.</title>
        <authorList>
            <person name="Brown T."/>
            <person name="Elewa A."/>
            <person name="Iarovenko S."/>
            <person name="Subramanian E."/>
            <person name="Araus A.J."/>
            <person name="Petzold A."/>
            <person name="Susuki M."/>
            <person name="Suzuki K.-i.T."/>
            <person name="Hayashi T."/>
            <person name="Toyoda A."/>
            <person name="Oliveira C."/>
            <person name="Osipova E."/>
            <person name="Leigh N.D."/>
            <person name="Simon A."/>
            <person name="Yun M.H."/>
        </authorList>
    </citation>
    <scope>NUCLEOTIDE SEQUENCE</scope>
    <source>
        <strain evidence="2">20211129_DDA</strain>
        <tissue evidence="2">Liver</tissue>
    </source>
</reference>
<keyword evidence="3" id="KW-1185">Reference proteome</keyword>
<sequence length="82" mass="9248">MRREAPSGFQDAECGSEAVSRTPRTRKLRPKRFSRTPSRVVSRMPRAQMPSGFQDAEDAKDVKASGFQGCERRRGAAEYRSN</sequence>
<feature type="compositionally biased region" description="Basic and acidic residues" evidence="1">
    <location>
        <begin position="70"/>
        <end position="82"/>
    </location>
</feature>
<dbReference type="AlphaFoldDB" id="A0AAV7VMP4"/>
<dbReference type="Proteomes" id="UP001066276">
    <property type="component" value="Chromosome 2_1"/>
</dbReference>
<evidence type="ECO:0000256" key="1">
    <source>
        <dbReference type="SAM" id="MobiDB-lite"/>
    </source>
</evidence>
<feature type="region of interest" description="Disordered" evidence="1">
    <location>
        <begin position="1"/>
        <end position="82"/>
    </location>
</feature>
<protein>
    <submittedName>
        <fullName evidence="2">Uncharacterized protein</fullName>
    </submittedName>
</protein>
<accession>A0AAV7VMP4</accession>
<comment type="caution">
    <text evidence="2">The sequence shown here is derived from an EMBL/GenBank/DDBJ whole genome shotgun (WGS) entry which is preliminary data.</text>
</comment>
<evidence type="ECO:0000313" key="2">
    <source>
        <dbReference type="EMBL" id="KAJ1202116.1"/>
    </source>
</evidence>
<gene>
    <name evidence="2" type="ORF">NDU88_005917</name>
</gene>
<feature type="compositionally biased region" description="Basic residues" evidence="1">
    <location>
        <begin position="23"/>
        <end position="34"/>
    </location>
</feature>
<name>A0AAV7VMP4_PLEWA</name>
<organism evidence="2 3">
    <name type="scientific">Pleurodeles waltl</name>
    <name type="common">Iberian ribbed newt</name>
    <dbReference type="NCBI Taxonomy" id="8319"/>
    <lineage>
        <taxon>Eukaryota</taxon>
        <taxon>Metazoa</taxon>
        <taxon>Chordata</taxon>
        <taxon>Craniata</taxon>
        <taxon>Vertebrata</taxon>
        <taxon>Euteleostomi</taxon>
        <taxon>Amphibia</taxon>
        <taxon>Batrachia</taxon>
        <taxon>Caudata</taxon>
        <taxon>Salamandroidea</taxon>
        <taxon>Salamandridae</taxon>
        <taxon>Pleurodelinae</taxon>
        <taxon>Pleurodeles</taxon>
    </lineage>
</organism>